<organism evidence="1 2">
    <name type="scientific">Larimichthys crocea</name>
    <name type="common">Large yellow croaker</name>
    <name type="synonym">Pseudosciaena crocea</name>
    <dbReference type="NCBI Taxonomy" id="215358"/>
    <lineage>
        <taxon>Eukaryota</taxon>
        <taxon>Metazoa</taxon>
        <taxon>Chordata</taxon>
        <taxon>Craniata</taxon>
        <taxon>Vertebrata</taxon>
        <taxon>Euteleostomi</taxon>
        <taxon>Actinopterygii</taxon>
        <taxon>Neopterygii</taxon>
        <taxon>Teleostei</taxon>
        <taxon>Neoteleostei</taxon>
        <taxon>Acanthomorphata</taxon>
        <taxon>Eupercaria</taxon>
        <taxon>Sciaenidae</taxon>
        <taxon>Larimichthys</taxon>
    </lineage>
</organism>
<accession>A0ACD3R6H8</accession>
<protein>
    <submittedName>
        <fullName evidence="1">Uncharacterized protein</fullName>
    </submittedName>
</protein>
<evidence type="ECO:0000313" key="1">
    <source>
        <dbReference type="EMBL" id="TMS14973.1"/>
    </source>
</evidence>
<sequence length="960" mass="105925">MMHNELQTDPGGLSVLQQLGLDQNSDFSDSSVQQRLDEHRERIRREIRKELKIKEGAENLRRATTDKRNAQQVDSQLRSSKRKLESLHTQLQELDAHIVVKGPDDNKDTPKSPGSVSRTSANQHRIAALERQLNIELKHVAGGVFTLSQSRSETFMMPSLSAVAWTVYCLLLWRRTAAPSVDVQCSVVGPVGELHPVRGLLETFEVGPGCAAREHGNKETHVIAVGRVTNSPENKVTVLLKPLSPSPSPLRALHLLLSSKHPVTWCLEAERLPPNLPVLVQLQSMFLSHNYMTSDLQQQEVQGCAYAPAGGISPEVHVIKLHSAGSGLCGSLQVEVIVYLMPLVANSKTQKVVLILSSSMPVNWAIVAHGVQGHISVHSSNSVSPPYPPEPDLTLSSTVNSDLSTIPDLLVWASERGYTMVTSYTEADLANRFVIQLAGGGTDVVAVMNPLVVRPPWAEERRLRQWLNGGGRAGGGRESFTVQCEDGRLSVTMDQHILQNLSVPVAAVTLRDSTCQAQSNGSHFLLVFPVISCGTEGVLLGQPRGVQYKNMAELVPWEHEGPGPDPELSLLPVPRQRPGPVLTLKLFVTESYEQGRIGPCVITADQRVYVEISATGPHINVVEVNSCVVSPVSDPKKTIFWTVISDGCSSEPSLTLAKDDDEDEEVEGDDELEEEKEEMEGLGKGGNYDYHRVERREAEAARRLENRRISLGEEEEIQRLRFSFILRPLYNDAMQFLHCSLRLCVSDSTRREPVKETVKKDCRGRIHIPPLVSGTPRHQCEIRNLSRPMVVTQPIISLPPKLLRPPAGQRTKRLSAPPVASPDPEQISSVVQMGPVMGIVFAAFVMGVCLMGGVWCIYYYTGARQASFGEGDHLTDQTHWSPQHLESPVTVRSVLQLGVEVTKKTKYMLPKGVREVPGVQCLKKLEVLMMSNKTHGAEIDHNVSNKITNPNARLRSEEKK</sequence>
<dbReference type="Proteomes" id="UP000793456">
    <property type="component" value="Chromosome IX"/>
</dbReference>
<proteinExistence type="predicted"/>
<comment type="caution">
    <text evidence="1">The sequence shown here is derived from an EMBL/GenBank/DDBJ whole genome shotgun (WGS) entry which is preliminary data.</text>
</comment>
<gene>
    <name evidence="1" type="ORF">E3U43_021435</name>
</gene>
<keyword evidence="2" id="KW-1185">Reference proteome</keyword>
<reference evidence="1" key="1">
    <citation type="submission" date="2018-11" db="EMBL/GenBank/DDBJ databases">
        <title>The sequence and de novo assembly of Larimichthys crocea genome using PacBio and Hi-C technologies.</title>
        <authorList>
            <person name="Xu P."/>
            <person name="Chen B."/>
            <person name="Zhou Z."/>
            <person name="Ke Q."/>
            <person name="Wu Y."/>
            <person name="Bai H."/>
            <person name="Pu F."/>
        </authorList>
    </citation>
    <scope>NUCLEOTIDE SEQUENCE</scope>
    <source>
        <tissue evidence="1">Muscle</tissue>
    </source>
</reference>
<name>A0ACD3R6H8_LARCR</name>
<dbReference type="EMBL" id="CM011682">
    <property type="protein sequence ID" value="TMS14973.1"/>
    <property type="molecule type" value="Genomic_DNA"/>
</dbReference>
<evidence type="ECO:0000313" key="2">
    <source>
        <dbReference type="Proteomes" id="UP000793456"/>
    </source>
</evidence>